<dbReference type="Gene3D" id="1.20.120.1770">
    <property type="match status" value="1"/>
</dbReference>
<dbReference type="GO" id="GO:0016020">
    <property type="term" value="C:membrane"/>
    <property type="evidence" value="ECO:0007669"/>
    <property type="project" value="UniProtKB-SubCell"/>
</dbReference>
<dbReference type="PANTHER" id="PTHR47797">
    <property type="entry name" value="DEHYDROGENASE, PUTATIVE (AFU_ORTHOLOGUE AFUA_8G05805)-RELATED"/>
    <property type="match status" value="1"/>
</dbReference>
<feature type="chain" id="PRO_5034166706" description="Cytochrome b561 domain-containing protein" evidence="9">
    <location>
        <begin position="19"/>
        <end position="262"/>
    </location>
</feature>
<evidence type="ECO:0000256" key="3">
    <source>
        <dbReference type="ARBA" id="ARBA00022692"/>
    </source>
</evidence>
<keyword evidence="12" id="KW-1185">Reference proteome</keyword>
<dbReference type="Proteomes" id="UP000664203">
    <property type="component" value="Unassembled WGS sequence"/>
</dbReference>
<keyword evidence="3 8" id="KW-0812">Transmembrane</keyword>
<keyword evidence="6 8" id="KW-0472">Membrane</keyword>
<evidence type="ECO:0000256" key="5">
    <source>
        <dbReference type="ARBA" id="ARBA00022989"/>
    </source>
</evidence>
<dbReference type="EMBL" id="CAJPDR010000277">
    <property type="protein sequence ID" value="CAF9930048.1"/>
    <property type="molecule type" value="Genomic_DNA"/>
</dbReference>
<dbReference type="SMART" id="SM00665">
    <property type="entry name" value="B561"/>
    <property type="match status" value="1"/>
</dbReference>
<evidence type="ECO:0000256" key="2">
    <source>
        <dbReference type="ARBA" id="ARBA00022448"/>
    </source>
</evidence>
<keyword evidence="5 8" id="KW-1133">Transmembrane helix</keyword>
<accession>A0A8H3FSH5</accession>
<feature type="transmembrane region" description="Helical" evidence="8">
    <location>
        <begin position="210"/>
        <end position="229"/>
    </location>
</feature>
<feature type="domain" description="Cytochrome b561" evidence="10">
    <location>
        <begin position="50"/>
        <end position="199"/>
    </location>
</feature>
<sequence length="262" mass="27670">MKLSALAAAVALTTFASAQGSGDSGGDGGQPTIPPNIIPFLNRVNNATIAHGTIMCLAFVIFFPAGSLLIRLGHFKGVVYVHAGIQMFAYMMALAGMGLGVYAANATTKLGLPSQVFIFRGAPLTRDSGDAKSLSIQIHDYHPIIGLTILSALLFQPALGALHHAVYAREHRRSIWSTLHVWWGRVVLTLAIIEGGLGLRFAGNTTGGEIAYGVVAGLVWISWVGVAVWHDLKKSKTQEYGEKRSDSEGMTPTAQGEAGSAS</sequence>
<comment type="subcellular location">
    <subcellularLocation>
        <location evidence="1">Membrane</location>
    </subcellularLocation>
</comment>
<comment type="caution">
    <text evidence="11">The sequence shown here is derived from an EMBL/GenBank/DDBJ whole genome shotgun (WGS) entry which is preliminary data.</text>
</comment>
<feature type="transmembrane region" description="Helical" evidence="8">
    <location>
        <begin position="179"/>
        <end position="198"/>
    </location>
</feature>
<evidence type="ECO:0000313" key="11">
    <source>
        <dbReference type="EMBL" id="CAF9930048.1"/>
    </source>
</evidence>
<reference evidence="11" key="1">
    <citation type="submission" date="2021-03" db="EMBL/GenBank/DDBJ databases">
        <authorList>
            <person name="Tagirdzhanova G."/>
        </authorList>
    </citation>
    <scope>NUCLEOTIDE SEQUENCE</scope>
</reference>
<evidence type="ECO:0000313" key="12">
    <source>
        <dbReference type="Proteomes" id="UP000664203"/>
    </source>
</evidence>
<name>A0A8H3FSH5_9LECA</name>
<keyword evidence="4" id="KW-0249">Electron transport</keyword>
<keyword evidence="9" id="KW-0732">Signal</keyword>
<dbReference type="AlphaFoldDB" id="A0A8H3FSH5"/>
<dbReference type="PANTHER" id="PTHR47797:SF1">
    <property type="entry name" value="CYTOCHROME B561 DOMAIN-CONTAINING PROTEIN-RELATED"/>
    <property type="match status" value="1"/>
</dbReference>
<keyword evidence="2" id="KW-0813">Transport</keyword>
<feature type="signal peptide" evidence="9">
    <location>
        <begin position="1"/>
        <end position="18"/>
    </location>
</feature>
<feature type="transmembrane region" description="Helical" evidence="8">
    <location>
        <begin position="49"/>
        <end position="70"/>
    </location>
</feature>
<evidence type="ECO:0000256" key="8">
    <source>
        <dbReference type="SAM" id="Phobius"/>
    </source>
</evidence>
<gene>
    <name evidence="11" type="ORF">ALECFALPRED_004508</name>
</gene>
<evidence type="ECO:0000256" key="1">
    <source>
        <dbReference type="ARBA" id="ARBA00004370"/>
    </source>
</evidence>
<protein>
    <recommendedName>
        <fullName evidence="10">Cytochrome b561 domain-containing protein</fullName>
    </recommendedName>
</protein>
<proteinExistence type="predicted"/>
<evidence type="ECO:0000256" key="6">
    <source>
        <dbReference type="ARBA" id="ARBA00023136"/>
    </source>
</evidence>
<feature type="region of interest" description="Disordered" evidence="7">
    <location>
        <begin position="236"/>
        <end position="262"/>
    </location>
</feature>
<dbReference type="OrthoDB" id="19261at2759"/>
<dbReference type="CDD" id="cd08760">
    <property type="entry name" value="Cyt_b561_FRRS1_like"/>
    <property type="match status" value="1"/>
</dbReference>
<dbReference type="InterPro" id="IPR006593">
    <property type="entry name" value="Cyt_b561/ferric_Rdtase_TM"/>
</dbReference>
<feature type="compositionally biased region" description="Basic and acidic residues" evidence="7">
    <location>
        <begin position="236"/>
        <end position="247"/>
    </location>
</feature>
<feature type="transmembrane region" description="Helical" evidence="8">
    <location>
        <begin position="144"/>
        <end position="167"/>
    </location>
</feature>
<evidence type="ECO:0000256" key="7">
    <source>
        <dbReference type="SAM" id="MobiDB-lite"/>
    </source>
</evidence>
<organism evidence="11 12">
    <name type="scientific">Alectoria fallacina</name>
    <dbReference type="NCBI Taxonomy" id="1903189"/>
    <lineage>
        <taxon>Eukaryota</taxon>
        <taxon>Fungi</taxon>
        <taxon>Dikarya</taxon>
        <taxon>Ascomycota</taxon>
        <taxon>Pezizomycotina</taxon>
        <taxon>Lecanoromycetes</taxon>
        <taxon>OSLEUM clade</taxon>
        <taxon>Lecanoromycetidae</taxon>
        <taxon>Lecanorales</taxon>
        <taxon>Lecanorineae</taxon>
        <taxon>Parmeliaceae</taxon>
        <taxon>Alectoria</taxon>
    </lineage>
</organism>
<feature type="transmembrane region" description="Helical" evidence="8">
    <location>
        <begin position="77"/>
        <end position="104"/>
    </location>
</feature>
<evidence type="ECO:0000259" key="10">
    <source>
        <dbReference type="SMART" id="SM00665"/>
    </source>
</evidence>
<evidence type="ECO:0000256" key="4">
    <source>
        <dbReference type="ARBA" id="ARBA00022982"/>
    </source>
</evidence>
<evidence type="ECO:0000256" key="9">
    <source>
        <dbReference type="SAM" id="SignalP"/>
    </source>
</evidence>